<dbReference type="InterPro" id="IPR014729">
    <property type="entry name" value="Rossmann-like_a/b/a_fold"/>
</dbReference>
<feature type="domain" description="UspA" evidence="2">
    <location>
        <begin position="23"/>
        <end position="161"/>
    </location>
</feature>
<evidence type="ECO:0000313" key="3">
    <source>
        <dbReference type="EMBL" id="MDC2954175.1"/>
    </source>
</evidence>
<dbReference type="PRINTS" id="PR01438">
    <property type="entry name" value="UNVRSLSTRESS"/>
</dbReference>
<sequence length="315" mass="32988">MTHERESLWDYGRYAPHPALHGHVLVGVDGSEEALRALDQAVAEAVARQAPLEILHGWPWAKHGASEGLPGGPGHETSSLLERAHAVLESAVARVREQAPELDVTATLSPHPAAAELTRRGEHAALTVIGSRGLGDITGLVSGSVSRRLAGSCRSPLLVVRGEAAYGGLEHGEVLVGVGTDTETEAARFAFEEAQQRGARVRVLHSCVLPATSGAGPVVSAERLRAELETKARKQSAVPRAAVAALREKFPAVGVETDTVWGGAAESLVEATRAADAVVITAHRPHGRGPSPRLGPVTHALLHRAHCPVYLVPAG</sequence>
<dbReference type="InterPro" id="IPR006015">
    <property type="entry name" value="Universal_stress_UspA"/>
</dbReference>
<dbReference type="EMBL" id="JAQOSK010000002">
    <property type="protein sequence ID" value="MDC2954175.1"/>
    <property type="molecule type" value="Genomic_DNA"/>
</dbReference>
<dbReference type="Pfam" id="PF00582">
    <property type="entry name" value="Usp"/>
    <property type="match status" value="2"/>
</dbReference>
<organism evidence="3 4">
    <name type="scientific">Streptomyces gilvifuscus</name>
    <dbReference type="NCBI Taxonomy" id="1550617"/>
    <lineage>
        <taxon>Bacteria</taxon>
        <taxon>Bacillati</taxon>
        <taxon>Actinomycetota</taxon>
        <taxon>Actinomycetes</taxon>
        <taxon>Kitasatosporales</taxon>
        <taxon>Streptomycetaceae</taxon>
        <taxon>Streptomyces</taxon>
    </lineage>
</organism>
<dbReference type="Gene3D" id="3.40.50.620">
    <property type="entry name" value="HUPs"/>
    <property type="match status" value="2"/>
</dbReference>
<feature type="domain" description="UspA" evidence="2">
    <location>
        <begin position="174"/>
        <end position="313"/>
    </location>
</feature>
<gene>
    <name evidence="3" type="ORF">PO587_06880</name>
</gene>
<dbReference type="Proteomes" id="UP001221328">
    <property type="component" value="Unassembled WGS sequence"/>
</dbReference>
<name>A0ABT5FNS6_9ACTN</name>
<reference evidence="3 4" key="1">
    <citation type="journal article" date="2015" name="Int. J. Syst. Evol. Microbiol.">
        <title>Streptomyces gilvifuscus sp. nov., an actinomycete that produces antibacterial compounds isolated from soil.</title>
        <authorList>
            <person name="Nguyen T.M."/>
            <person name="Kim J."/>
        </authorList>
    </citation>
    <scope>NUCLEOTIDE SEQUENCE [LARGE SCALE GENOMIC DNA]</scope>
    <source>
        <strain evidence="3 4">T113</strain>
    </source>
</reference>
<dbReference type="InterPro" id="IPR006016">
    <property type="entry name" value="UspA"/>
</dbReference>
<evidence type="ECO:0000313" key="4">
    <source>
        <dbReference type="Proteomes" id="UP001221328"/>
    </source>
</evidence>
<dbReference type="PANTHER" id="PTHR46268:SF6">
    <property type="entry name" value="UNIVERSAL STRESS PROTEIN UP12"/>
    <property type="match status" value="1"/>
</dbReference>
<accession>A0ABT5FNS6</accession>
<proteinExistence type="inferred from homology"/>
<evidence type="ECO:0000259" key="2">
    <source>
        <dbReference type="Pfam" id="PF00582"/>
    </source>
</evidence>
<dbReference type="PANTHER" id="PTHR46268">
    <property type="entry name" value="STRESS RESPONSE PROTEIN NHAX"/>
    <property type="match status" value="1"/>
</dbReference>
<dbReference type="RefSeq" id="WP_272174478.1">
    <property type="nucleotide sequence ID" value="NZ_JAQOSK010000002.1"/>
</dbReference>
<evidence type="ECO:0000256" key="1">
    <source>
        <dbReference type="ARBA" id="ARBA00008791"/>
    </source>
</evidence>
<comment type="caution">
    <text evidence="3">The sequence shown here is derived from an EMBL/GenBank/DDBJ whole genome shotgun (WGS) entry which is preliminary data.</text>
</comment>
<keyword evidence="4" id="KW-1185">Reference proteome</keyword>
<dbReference type="SUPFAM" id="SSF52402">
    <property type="entry name" value="Adenine nucleotide alpha hydrolases-like"/>
    <property type="match status" value="2"/>
</dbReference>
<comment type="similarity">
    <text evidence="1">Belongs to the universal stress protein A family.</text>
</comment>
<protein>
    <submittedName>
        <fullName evidence="3">Universal stress protein</fullName>
    </submittedName>
</protein>